<accession>A0A1D9FY56</accession>
<organism evidence="1 2">
    <name type="scientific">Moorena producens (strain JHB)</name>
    <dbReference type="NCBI Taxonomy" id="1454205"/>
    <lineage>
        <taxon>Bacteria</taxon>
        <taxon>Bacillati</taxon>
        <taxon>Cyanobacteriota</taxon>
        <taxon>Cyanophyceae</taxon>
        <taxon>Coleofasciculales</taxon>
        <taxon>Coleofasciculaceae</taxon>
        <taxon>Moorena</taxon>
    </lineage>
</organism>
<sequence length="76" mass="9022">MVEEKRKRQKAKGKRQKAKEDLRYIDWFDGIGSRSRYGIGLLPPYAIKRSFRAYAIAKEHFVIDRCECDRKKTPCD</sequence>
<dbReference type="EMBL" id="CP017708">
    <property type="protein sequence ID" value="AOY80271.1"/>
    <property type="molecule type" value="Genomic_DNA"/>
</dbReference>
<dbReference type="Proteomes" id="UP000176944">
    <property type="component" value="Chromosome"/>
</dbReference>
<name>A0A1D9FY56_MOOP1</name>
<evidence type="ECO:0000313" key="1">
    <source>
        <dbReference type="EMBL" id="AOY80271.1"/>
    </source>
</evidence>
<reference evidence="2" key="1">
    <citation type="submission" date="2016-10" db="EMBL/GenBank/DDBJ databases">
        <title>Comparative genomics uncovers the prolific and rare metabolic potential of the cyanobacterial genus Moorea.</title>
        <authorList>
            <person name="Leao T."/>
            <person name="Castelao G."/>
            <person name="Korobeynikov A."/>
            <person name="Monroe E.A."/>
            <person name="Podell S."/>
            <person name="Glukhov E."/>
            <person name="Allen E."/>
            <person name="Gerwick W.H."/>
            <person name="Gerwick L."/>
        </authorList>
    </citation>
    <scope>NUCLEOTIDE SEQUENCE [LARGE SCALE GENOMIC DNA]</scope>
    <source>
        <strain evidence="2">JHB</strain>
    </source>
</reference>
<proteinExistence type="predicted"/>
<dbReference type="AlphaFoldDB" id="A0A1D9FY56"/>
<protein>
    <submittedName>
        <fullName evidence="1">Uncharacterized protein</fullName>
    </submittedName>
</protein>
<evidence type="ECO:0000313" key="2">
    <source>
        <dbReference type="Proteomes" id="UP000176944"/>
    </source>
</evidence>
<gene>
    <name evidence="1" type="ORF">BJP36_10410</name>
</gene>